<accession>A0A1F6GUL2</accession>
<sequence length="161" mass="18024">MIRNLTRSKPGRLAFYLLLVGLAYGASGWVFPHLCIAKGDSVKPYLLWLELENPKAYQAGDYVLFPLSYERFQGGKPFLAVKRLACMPGEELLAWRGEAWCNHKPLGLGQRPAAGDPKFSFKGPVPAGKAFVMGDNERSWDSRHWGFLDLSKIEARGHALF</sequence>
<dbReference type="InterPro" id="IPR036286">
    <property type="entry name" value="LexA/Signal_pep-like_sf"/>
</dbReference>
<dbReference type="Pfam" id="PF10502">
    <property type="entry name" value="Peptidase_S26"/>
    <property type="match status" value="1"/>
</dbReference>
<dbReference type="CDD" id="cd06530">
    <property type="entry name" value="S26_SPase_I"/>
    <property type="match status" value="1"/>
</dbReference>
<dbReference type="EMBL" id="MFNF01000030">
    <property type="protein sequence ID" value="OGH01691.1"/>
    <property type="molecule type" value="Genomic_DNA"/>
</dbReference>
<evidence type="ECO:0000259" key="1">
    <source>
        <dbReference type="Pfam" id="PF10502"/>
    </source>
</evidence>
<name>A0A1F6GUL2_9PROT</name>
<evidence type="ECO:0000313" key="3">
    <source>
        <dbReference type="Proteomes" id="UP000177583"/>
    </source>
</evidence>
<dbReference type="InterPro" id="IPR019533">
    <property type="entry name" value="Peptidase_S26"/>
</dbReference>
<dbReference type="AlphaFoldDB" id="A0A1F6GUL2"/>
<comment type="caution">
    <text evidence="2">The sequence shown here is derived from an EMBL/GenBank/DDBJ whole genome shotgun (WGS) entry which is preliminary data.</text>
</comment>
<dbReference type="GO" id="GO:0004252">
    <property type="term" value="F:serine-type endopeptidase activity"/>
    <property type="evidence" value="ECO:0007669"/>
    <property type="project" value="InterPro"/>
</dbReference>
<dbReference type="Gene3D" id="2.10.109.10">
    <property type="entry name" value="Umud Fragment, subunit A"/>
    <property type="match status" value="1"/>
</dbReference>
<feature type="domain" description="Peptidase S26" evidence="1">
    <location>
        <begin position="54"/>
        <end position="157"/>
    </location>
</feature>
<protein>
    <recommendedName>
        <fullName evidence="1">Peptidase S26 domain-containing protein</fullName>
    </recommendedName>
</protein>
<organism evidence="2 3">
    <name type="scientific">Candidatus Lambdaproteobacteria bacterium RIFOXYD2_FULL_56_26</name>
    <dbReference type="NCBI Taxonomy" id="1817773"/>
    <lineage>
        <taxon>Bacteria</taxon>
        <taxon>Pseudomonadati</taxon>
        <taxon>Pseudomonadota</taxon>
        <taxon>Candidatus Lambdaproteobacteria</taxon>
    </lineage>
</organism>
<dbReference type="Proteomes" id="UP000177583">
    <property type="component" value="Unassembled WGS sequence"/>
</dbReference>
<dbReference type="GO" id="GO:0006465">
    <property type="term" value="P:signal peptide processing"/>
    <property type="evidence" value="ECO:0007669"/>
    <property type="project" value="InterPro"/>
</dbReference>
<evidence type="ECO:0000313" key="2">
    <source>
        <dbReference type="EMBL" id="OGH01691.1"/>
    </source>
</evidence>
<gene>
    <name evidence="2" type="ORF">A2557_11800</name>
</gene>
<proteinExistence type="predicted"/>
<reference evidence="2 3" key="1">
    <citation type="journal article" date="2016" name="Nat. Commun.">
        <title>Thousands of microbial genomes shed light on interconnected biogeochemical processes in an aquifer system.</title>
        <authorList>
            <person name="Anantharaman K."/>
            <person name="Brown C.T."/>
            <person name="Hug L.A."/>
            <person name="Sharon I."/>
            <person name="Castelle C.J."/>
            <person name="Probst A.J."/>
            <person name="Thomas B.C."/>
            <person name="Singh A."/>
            <person name="Wilkins M.J."/>
            <person name="Karaoz U."/>
            <person name="Brodie E.L."/>
            <person name="Williams K.H."/>
            <person name="Hubbard S.S."/>
            <person name="Banfield J.F."/>
        </authorList>
    </citation>
    <scope>NUCLEOTIDE SEQUENCE [LARGE SCALE GENOMIC DNA]</scope>
</reference>
<dbReference type="SUPFAM" id="SSF51306">
    <property type="entry name" value="LexA/Signal peptidase"/>
    <property type="match status" value="1"/>
</dbReference>